<name>A0A6I4VNZ1_9BACL</name>
<dbReference type="InterPro" id="IPR052714">
    <property type="entry name" value="MFS_Exporter"/>
</dbReference>
<evidence type="ECO:0000259" key="7">
    <source>
        <dbReference type="PROSITE" id="PS50850"/>
    </source>
</evidence>
<dbReference type="RefSeq" id="WP_237446495.1">
    <property type="nucleotide sequence ID" value="NZ_WUUL01000003.1"/>
</dbReference>
<evidence type="ECO:0000256" key="1">
    <source>
        <dbReference type="ARBA" id="ARBA00004651"/>
    </source>
</evidence>
<feature type="transmembrane region" description="Helical" evidence="6">
    <location>
        <begin position="53"/>
        <end position="71"/>
    </location>
</feature>
<keyword evidence="9" id="KW-1185">Reference proteome</keyword>
<comment type="subcellular location">
    <subcellularLocation>
        <location evidence="1">Cell membrane</location>
        <topology evidence="1">Multi-pass membrane protein</topology>
    </subcellularLocation>
</comment>
<accession>A0A6I4VNZ1</accession>
<dbReference type="GO" id="GO:0022857">
    <property type="term" value="F:transmembrane transporter activity"/>
    <property type="evidence" value="ECO:0007669"/>
    <property type="project" value="InterPro"/>
</dbReference>
<feature type="transmembrane region" description="Helical" evidence="6">
    <location>
        <begin position="77"/>
        <end position="94"/>
    </location>
</feature>
<dbReference type="AlphaFoldDB" id="A0A6I4VNZ1"/>
<dbReference type="InterPro" id="IPR020846">
    <property type="entry name" value="MFS_dom"/>
</dbReference>
<evidence type="ECO:0000256" key="3">
    <source>
        <dbReference type="ARBA" id="ARBA00022692"/>
    </source>
</evidence>
<dbReference type="Pfam" id="PF07690">
    <property type="entry name" value="MFS_1"/>
    <property type="match status" value="1"/>
</dbReference>
<proteinExistence type="predicted"/>
<evidence type="ECO:0000256" key="6">
    <source>
        <dbReference type="SAM" id="Phobius"/>
    </source>
</evidence>
<feature type="transmembrane region" description="Helical" evidence="6">
    <location>
        <begin position="15"/>
        <end position="41"/>
    </location>
</feature>
<reference evidence="8 9" key="1">
    <citation type="submission" date="2019-12" db="EMBL/GenBank/DDBJ databases">
        <title>Whole-genome analyses of novel actinobacteria.</title>
        <authorList>
            <person name="Sahin N."/>
            <person name="Saygin H."/>
        </authorList>
    </citation>
    <scope>NUCLEOTIDE SEQUENCE [LARGE SCALE GENOMIC DNA]</scope>
    <source>
        <strain evidence="8 9">KC615</strain>
    </source>
</reference>
<keyword evidence="3 6" id="KW-0812">Transmembrane</keyword>
<dbReference type="GO" id="GO:0005886">
    <property type="term" value="C:plasma membrane"/>
    <property type="evidence" value="ECO:0007669"/>
    <property type="project" value="UniProtKB-SubCell"/>
</dbReference>
<evidence type="ECO:0000256" key="5">
    <source>
        <dbReference type="ARBA" id="ARBA00023136"/>
    </source>
</evidence>
<dbReference type="InterPro" id="IPR011701">
    <property type="entry name" value="MFS"/>
</dbReference>
<dbReference type="SUPFAM" id="SSF103473">
    <property type="entry name" value="MFS general substrate transporter"/>
    <property type="match status" value="1"/>
</dbReference>
<organism evidence="8 9">
    <name type="scientific">Shimazuella alba</name>
    <dbReference type="NCBI Taxonomy" id="2690964"/>
    <lineage>
        <taxon>Bacteria</taxon>
        <taxon>Bacillati</taxon>
        <taxon>Bacillota</taxon>
        <taxon>Bacilli</taxon>
        <taxon>Bacillales</taxon>
        <taxon>Thermoactinomycetaceae</taxon>
        <taxon>Shimazuella</taxon>
    </lineage>
</organism>
<dbReference type="Proteomes" id="UP000430692">
    <property type="component" value="Unassembled WGS sequence"/>
</dbReference>
<evidence type="ECO:0000313" key="9">
    <source>
        <dbReference type="Proteomes" id="UP000430692"/>
    </source>
</evidence>
<gene>
    <name evidence="8" type="ORF">GSM42_06140</name>
</gene>
<dbReference type="EMBL" id="WUUL01000003">
    <property type="protein sequence ID" value="MXQ53319.1"/>
    <property type="molecule type" value="Genomic_DNA"/>
</dbReference>
<keyword evidence="4 6" id="KW-1133">Transmembrane helix</keyword>
<dbReference type="InterPro" id="IPR036259">
    <property type="entry name" value="MFS_trans_sf"/>
</dbReference>
<evidence type="ECO:0000256" key="4">
    <source>
        <dbReference type="ARBA" id="ARBA00022989"/>
    </source>
</evidence>
<comment type="caution">
    <text evidence="8">The sequence shown here is derived from an EMBL/GenBank/DDBJ whole genome shotgun (WGS) entry which is preliminary data.</text>
</comment>
<sequence>MINLFMCFNNWVNGVLILILLRLLHGIGPAVSTISIGTAVADIILETRRGEEMGLYGLAMTISMAVGPILGIWLLHIYSFHGLIFIAIFFSIIAL</sequence>
<protein>
    <submittedName>
        <fullName evidence="8">MFS transporter</fullName>
    </submittedName>
</protein>
<keyword evidence="2" id="KW-0813">Transport</keyword>
<keyword evidence="5 6" id="KW-0472">Membrane</keyword>
<evidence type="ECO:0000256" key="2">
    <source>
        <dbReference type="ARBA" id="ARBA00022448"/>
    </source>
</evidence>
<dbReference type="PANTHER" id="PTHR23531">
    <property type="entry name" value="QUINOLENE RESISTANCE PROTEIN NORA"/>
    <property type="match status" value="1"/>
</dbReference>
<dbReference type="PROSITE" id="PS50850">
    <property type="entry name" value="MFS"/>
    <property type="match status" value="1"/>
</dbReference>
<evidence type="ECO:0000313" key="8">
    <source>
        <dbReference type="EMBL" id="MXQ53319.1"/>
    </source>
</evidence>
<feature type="domain" description="Major facilitator superfamily (MFS) profile" evidence="7">
    <location>
        <begin position="1"/>
        <end position="95"/>
    </location>
</feature>
<dbReference type="Gene3D" id="1.20.1720.10">
    <property type="entry name" value="Multidrug resistance protein D"/>
    <property type="match status" value="1"/>
</dbReference>
<dbReference type="PANTHER" id="PTHR23531:SF2">
    <property type="entry name" value="PERMEASE"/>
    <property type="match status" value="1"/>
</dbReference>